<dbReference type="PANTHER" id="PTHR11409:SF43">
    <property type="entry name" value="ADENOSINE DEAMINASE"/>
    <property type="match status" value="1"/>
</dbReference>
<evidence type="ECO:0000256" key="2">
    <source>
        <dbReference type="ARBA" id="ARBA00006676"/>
    </source>
</evidence>
<evidence type="ECO:0000313" key="11">
    <source>
        <dbReference type="Proteomes" id="UP000503144"/>
    </source>
</evidence>
<evidence type="ECO:0000256" key="1">
    <source>
        <dbReference type="ARBA" id="ARBA00001947"/>
    </source>
</evidence>
<evidence type="ECO:0000259" key="7">
    <source>
        <dbReference type="Pfam" id="PF00962"/>
    </source>
</evidence>
<dbReference type="EC" id="3.5.4.4" evidence="3"/>
<dbReference type="InterPro" id="IPR032466">
    <property type="entry name" value="Metal_Hydrolase"/>
</dbReference>
<dbReference type="SUPFAM" id="SSF51556">
    <property type="entry name" value="Metallo-dependent hydrolases"/>
    <property type="match status" value="1"/>
</dbReference>
<evidence type="ECO:0000313" key="10">
    <source>
        <dbReference type="Proteomes" id="UP000502421"/>
    </source>
</evidence>
<name>A0AAE6ZEG1_9BACT</name>
<proteinExistence type="inferred from homology"/>
<feature type="domain" description="Adenosine deaminase" evidence="7">
    <location>
        <begin position="276"/>
        <end position="459"/>
    </location>
</feature>
<dbReference type="InterPro" id="IPR001365">
    <property type="entry name" value="A_deaminase_dom"/>
</dbReference>
<dbReference type="GO" id="GO:0004000">
    <property type="term" value="F:adenosine deaminase activity"/>
    <property type="evidence" value="ECO:0007669"/>
    <property type="project" value="UniProtKB-ARBA"/>
</dbReference>
<dbReference type="GO" id="GO:0006154">
    <property type="term" value="P:adenosine catabolic process"/>
    <property type="evidence" value="ECO:0007669"/>
    <property type="project" value="TreeGrafter"/>
</dbReference>
<dbReference type="PANTHER" id="PTHR11409">
    <property type="entry name" value="ADENOSINE DEAMINASE"/>
    <property type="match status" value="1"/>
</dbReference>
<dbReference type="GO" id="GO:0046872">
    <property type="term" value="F:metal ion binding"/>
    <property type="evidence" value="ECO:0007669"/>
    <property type="project" value="UniProtKB-KW"/>
</dbReference>
<dbReference type="EMBL" id="CP051204">
    <property type="protein sequence ID" value="QJB37946.1"/>
    <property type="molecule type" value="Genomic_DNA"/>
</dbReference>
<dbReference type="KEGG" id="coy:HF329_09175"/>
<keyword evidence="4" id="KW-0479">Metal-binding</keyword>
<evidence type="ECO:0000256" key="5">
    <source>
        <dbReference type="ARBA" id="ARBA00022801"/>
    </source>
</evidence>
<accession>A0AAE6ZEG1</accession>
<reference evidence="8 11" key="2">
    <citation type="submission" date="2020-09" db="EMBL/GenBank/DDBJ databases">
        <authorList>
            <person name="Kittiwongwattana C."/>
        </authorList>
    </citation>
    <scope>NUCLEOTIDE SEQUENCE</scope>
    <source>
        <strain evidence="9 11">1303</strain>
        <strain evidence="8">1310</strain>
    </source>
</reference>
<dbReference type="Proteomes" id="UP000503144">
    <property type="component" value="Chromosome"/>
</dbReference>
<gene>
    <name evidence="9" type="ORF">HF324_08835</name>
    <name evidence="8" type="ORF">HF329_09175</name>
</gene>
<keyword evidence="11" id="KW-1185">Reference proteome</keyword>
<dbReference type="InterPro" id="IPR006330">
    <property type="entry name" value="Ado/ade_deaminase"/>
</dbReference>
<organism evidence="8 10">
    <name type="scientific">Chitinophaga oryzae</name>
    <dbReference type="NCBI Taxonomy" id="2725414"/>
    <lineage>
        <taxon>Bacteria</taxon>
        <taxon>Pseudomonadati</taxon>
        <taxon>Bacteroidota</taxon>
        <taxon>Chitinophagia</taxon>
        <taxon>Chitinophagales</taxon>
        <taxon>Chitinophagaceae</taxon>
        <taxon>Chitinophaga</taxon>
    </lineage>
</organism>
<dbReference type="Gene3D" id="3.20.20.140">
    <property type="entry name" value="Metal-dependent hydrolases"/>
    <property type="match status" value="1"/>
</dbReference>
<evidence type="ECO:0000313" key="9">
    <source>
        <dbReference type="EMBL" id="QJB37946.1"/>
    </source>
</evidence>
<dbReference type="RefSeq" id="WP_168803722.1">
    <property type="nucleotide sequence ID" value="NZ_CP051204.2"/>
</dbReference>
<evidence type="ECO:0000256" key="3">
    <source>
        <dbReference type="ARBA" id="ARBA00012784"/>
    </source>
</evidence>
<dbReference type="AlphaFoldDB" id="A0AAE6ZEG1"/>
<reference evidence="10" key="1">
    <citation type="submission" date="2020-04" db="EMBL/GenBank/DDBJ databases">
        <authorList>
            <person name="Kittiwongwattana C."/>
        </authorList>
    </citation>
    <scope>NUCLEOTIDE SEQUENCE [LARGE SCALE GENOMIC DNA]</scope>
    <source>
        <strain evidence="10">1310</strain>
    </source>
</reference>
<dbReference type="GO" id="GO:0005829">
    <property type="term" value="C:cytosol"/>
    <property type="evidence" value="ECO:0007669"/>
    <property type="project" value="TreeGrafter"/>
</dbReference>
<dbReference type="Pfam" id="PF00962">
    <property type="entry name" value="A_deaminase"/>
    <property type="match status" value="1"/>
</dbReference>
<comment type="similarity">
    <text evidence="2">Belongs to the metallo-dependent hydrolases superfamily. Adenosine and AMP deaminases family.</text>
</comment>
<protein>
    <recommendedName>
        <fullName evidence="3">adenosine deaminase</fullName>
        <ecNumber evidence="3">3.5.4.4</ecNumber>
    </recommendedName>
</protein>
<dbReference type="GO" id="GO:0043103">
    <property type="term" value="P:hypoxanthine salvage"/>
    <property type="evidence" value="ECO:0007669"/>
    <property type="project" value="TreeGrafter"/>
</dbReference>
<keyword evidence="6" id="KW-0862">Zinc</keyword>
<keyword evidence="5" id="KW-0378">Hydrolase</keyword>
<comment type="cofactor">
    <cofactor evidence="1">
        <name>Zn(2+)</name>
        <dbReference type="ChEBI" id="CHEBI:29105"/>
    </cofactor>
</comment>
<evidence type="ECO:0000313" key="8">
    <source>
        <dbReference type="EMBL" id="QJB31463.1"/>
    </source>
</evidence>
<dbReference type="GO" id="GO:0046103">
    <property type="term" value="P:inosine biosynthetic process"/>
    <property type="evidence" value="ECO:0007669"/>
    <property type="project" value="TreeGrafter"/>
</dbReference>
<evidence type="ECO:0000256" key="6">
    <source>
        <dbReference type="ARBA" id="ARBA00022833"/>
    </source>
</evidence>
<evidence type="ECO:0000256" key="4">
    <source>
        <dbReference type="ARBA" id="ARBA00022723"/>
    </source>
</evidence>
<dbReference type="EMBL" id="CP051205">
    <property type="protein sequence ID" value="QJB31463.1"/>
    <property type="molecule type" value="Genomic_DNA"/>
</dbReference>
<sequence length="492" mass="55744">MKKKTLQTIAVAAGVAGLMALSPVPEDKDLSRRAGDYFEQIRRDPLLLTAFFTAMPKGGDLHHHFSGSMYGETYWQILADHNGWINTSTMDVDTPGTEHALPWKRFAALPRDARFDSLKQAFLRSVSAKDYEASLRPSDEHFFATFGKMSFVASFGMEEGLRELKQRAVSENVQYIETQTGQPDMRIDQPESADWEKSLTGVSLKDSLVVFGILDKVRDSLLAHGAVHWADSCRRRMAEIHRNANVDDSTFILRYQLSASRAGAPLSVYRRLMLAFEVASRDSLVVGVNLVSREDGEVSMRDYQLHMLMFAHLDRNYHGRVPYSLHAGELTAGMVRPEQLRSHITEAVMVAGARRIGHGVDIAYESAWKTVLDHMARKKIPVEINLSSNEFILKVQNELHPVLLYFTHKVPVVISTDDAGVLRTDLTRQYVLLATRYPSLRYADIRQIVSNSIRYSFIRPAALKEEKLRQLDIAFARFEQQLLRYGTGKVIR</sequence>
<dbReference type="Proteomes" id="UP000502421">
    <property type="component" value="Chromosome"/>
</dbReference>